<dbReference type="InterPro" id="IPR002104">
    <property type="entry name" value="Integrase_catalytic"/>
</dbReference>
<evidence type="ECO:0000256" key="3">
    <source>
        <dbReference type="ARBA" id="ARBA00023125"/>
    </source>
</evidence>
<dbReference type="InterPro" id="IPR010998">
    <property type="entry name" value="Integrase_recombinase_N"/>
</dbReference>
<sequence length="519" mass="59782">MAARIQHSYRRNGMYYIRLKWPSRVFQVLPELGHEFNNSLKTHDQDRARLLIYRCAYQFRQLINFIDTCLDLDKIEDIKPDFIIETLKSTIFSKKETKQDMSDTPDFDFDLENKIYIEVDPSTGTQRIHSDLEDSDANQLEILQFMGKAGMGFSAGDGLAESNGPTVEDIAKRFIQEKIASGNWTHPKTRSQGTTRLKFVVELLGAKTVFAKLGRKDIISVREKLRAMIDPQRERRSKRDGTLSADTARSYFQLCTALVKFAYDEDIIQINFAADLSLNVSRGATDSYRPFEPEDLRKLLNGSVYRSIELPRQRTLVDSYFWAPLLAMYTGGRINELCQLHIRDIKCEQSQQADDVIWYFNITDDELDQSTKNETSKRKVPIHKQLIEIGFLDYVEMRRQAATSDTETLFPAMKYCKTNGWGRETGRWFNGETASPGYLDSLGLANRKNKTFHSFRHTAARTLRNKGVEESDIAAAIGHEHKTTTRRYGAGYTLDRLQQIVNALDYNLDLSHISFEEFE</sequence>
<proteinExistence type="inferred from homology"/>
<dbReference type="RefSeq" id="WP_126160111.1">
    <property type="nucleotide sequence ID" value="NZ_RQXW01000032.1"/>
</dbReference>
<accession>A0A430KL91</accession>
<dbReference type="OrthoDB" id="9784724at2"/>
<dbReference type="EMBL" id="RQXW01000032">
    <property type="protein sequence ID" value="RTE64249.1"/>
    <property type="molecule type" value="Genomic_DNA"/>
</dbReference>
<dbReference type="GO" id="GO:0003677">
    <property type="term" value="F:DNA binding"/>
    <property type="evidence" value="ECO:0007669"/>
    <property type="project" value="UniProtKB-KW"/>
</dbReference>
<dbReference type="PROSITE" id="PS51898">
    <property type="entry name" value="TYR_RECOMBINASE"/>
    <property type="match status" value="1"/>
</dbReference>
<name>A0A430KL91_9GAMM</name>
<keyword evidence="4" id="KW-0233">DNA recombination</keyword>
<dbReference type="Pfam" id="PF00589">
    <property type="entry name" value="Phage_integrase"/>
    <property type="match status" value="1"/>
</dbReference>
<comment type="similarity">
    <text evidence="1">Belongs to the 'phage' integrase family.</text>
</comment>
<protein>
    <submittedName>
        <fullName evidence="6">Site-specific integrase</fullName>
    </submittedName>
</protein>
<dbReference type="GO" id="GO:0015074">
    <property type="term" value="P:DNA integration"/>
    <property type="evidence" value="ECO:0007669"/>
    <property type="project" value="UniProtKB-KW"/>
</dbReference>
<dbReference type="Gene3D" id="1.10.150.130">
    <property type="match status" value="1"/>
</dbReference>
<evidence type="ECO:0000313" key="7">
    <source>
        <dbReference type="Proteomes" id="UP000283087"/>
    </source>
</evidence>
<dbReference type="InterPro" id="IPR011010">
    <property type="entry name" value="DNA_brk_join_enz"/>
</dbReference>
<dbReference type="InterPro" id="IPR013762">
    <property type="entry name" value="Integrase-like_cat_sf"/>
</dbReference>
<dbReference type="Proteomes" id="UP000283087">
    <property type="component" value="Unassembled WGS sequence"/>
</dbReference>
<reference evidence="6 7" key="1">
    <citation type="submission" date="2018-11" db="EMBL/GenBank/DDBJ databases">
        <title>The draft genome sequence of Amphritea opalescens ANRC-JH13T.</title>
        <authorList>
            <person name="Fang Z."/>
            <person name="Zhang Y."/>
            <person name="Han X."/>
        </authorList>
    </citation>
    <scope>NUCLEOTIDE SEQUENCE [LARGE SCALE GENOMIC DNA]</scope>
    <source>
        <strain evidence="6 7">ANRC-JH13</strain>
    </source>
</reference>
<evidence type="ECO:0000313" key="6">
    <source>
        <dbReference type="EMBL" id="RTE64249.1"/>
    </source>
</evidence>
<evidence type="ECO:0000256" key="4">
    <source>
        <dbReference type="ARBA" id="ARBA00023172"/>
    </source>
</evidence>
<dbReference type="CDD" id="cd01184">
    <property type="entry name" value="INT_C_like_1"/>
    <property type="match status" value="1"/>
</dbReference>
<evidence type="ECO:0000259" key="5">
    <source>
        <dbReference type="PROSITE" id="PS51898"/>
    </source>
</evidence>
<dbReference type="GO" id="GO:0006310">
    <property type="term" value="P:DNA recombination"/>
    <property type="evidence" value="ECO:0007669"/>
    <property type="project" value="UniProtKB-KW"/>
</dbReference>
<dbReference type="Pfam" id="PF20172">
    <property type="entry name" value="DUF6538"/>
    <property type="match status" value="1"/>
</dbReference>
<keyword evidence="3" id="KW-0238">DNA-binding</keyword>
<keyword evidence="2" id="KW-0229">DNA integration</keyword>
<comment type="caution">
    <text evidence="6">The sequence shown here is derived from an EMBL/GenBank/DDBJ whole genome shotgun (WGS) entry which is preliminary data.</text>
</comment>
<keyword evidence="7" id="KW-1185">Reference proteome</keyword>
<dbReference type="PANTHER" id="PTHR30349:SF41">
    <property type="entry name" value="INTEGRASE_RECOMBINASE PROTEIN MJ0367-RELATED"/>
    <property type="match status" value="1"/>
</dbReference>
<evidence type="ECO:0000256" key="1">
    <source>
        <dbReference type="ARBA" id="ARBA00008857"/>
    </source>
</evidence>
<dbReference type="PANTHER" id="PTHR30349">
    <property type="entry name" value="PHAGE INTEGRASE-RELATED"/>
    <property type="match status" value="1"/>
</dbReference>
<evidence type="ECO:0000256" key="2">
    <source>
        <dbReference type="ARBA" id="ARBA00022908"/>
    </source>
</evidence>
<organism evidence="6 7">
    <name type="scientific">Amphritea opalescens</name>
    <dbReference type="NCBI Taxonomy" id="2490544"/>
    <lineage>
        <taxon>Bacteria</taxon>
        <taxon>Pseudomonadati</taxon>
        <taxon>Pseudomonadota</taxon>
        <taxon>Gammaproteobacteria</taxon>
        <taxon>Oceanospirillales</taxon>
        <taxon>Oceanospirillaceae</taxon>
        <taxon>Amphritea</taxon>
    </lineage>
</organism>
<feature type="domain" description="Tyr recombinase" evidence="5">
    <location>
        <begin position="286"/>
        <end position="502"/>
    </location>
</feature>
<dbReference type="InterPro" id="IPR050090">
    <property type="entry name" value="Tyrosine_recombinase_XerCD"/>
</dbReference>
<dbReference type="AlphaFoldDB" id="A0A430KL91"/>
<dbReference type="SUPFAM" id="SSF56349">
    <property type="entry name" value="DNA breaking-rejoining enzymes"/>
    <property type="match status" value="1"/>
</dbReference>
<dbReference type="Gene3D" id="1.10.443.10">
    <property type="entry name" value="Intergrase catalytic core"/>
    <property type="match status" value="1"/>
</dbReference>
<gene>
    <name evidence="6" type="ORF">EH243_18345</name>
</gene>
<dbReference type="InterPro" id="IPR046668">
    <property type="entry name" value="DUF6538"/>
</dbReference>